<sequence length="372" mass="41637">MSRLTFAGLETRPGQVWGQVRLVPLVREAPVEGLRMHPGGLEDLGLPADGCWYTPHGLTAEWTGDGSGVPEFGTAMRMAASTVRGSRRPKAKPRFGDRRTRVRFVPRRGALETYLPLAFRAPVVAWPEWSSRAFRHSLLPLPDRTYSGALVDGLADALRVFEIHPGQCGVLVYVADALSGVLVTPHPDDYRRLHPTLVEDSYGELIWRYSMLYDAVPEFEARIDASRVDSLADLRARARAVQREWAAFHDGALAAGLLDPEYHFTETCAMAEFRLVRYRPTFASVREAHVGEAIMDAQGRPAFLQSFRLSETHVRRARLLEALSVNEWRLEATAEALGLSTPALVALLHNSDLDWMLRRDVADRNLARHRGQ</sequence>
<evidence type="ECO:0000313" key="3">
    <source>
        <dbReference type="Proteomes" id="UP000238176"/>
    </source>
</evidence>
<protein>
    <recommendedName>
        <fullName evidence="1">ARG and Rhodanese-Phosphatase-superfamily-associated domain-containing protein</fullName>
    </recommendedName>
</protein>
<feature type="domain" description="ARG and Rhodanese-Phosphatase-superfamily-associated" evidence="1">
    <location>
        <begin position="5"/>
        <end position="268"/>
    </location>
</feature>
<organism evidence="2 3">
    <name type="scientific">Glycomyces artemisiae</name>
    <dbReference type="NCBI Taxonomy" id="1076443"/>
    <lineage>
        <taxon>Bacteria</taxon>
        <taxon>Bacillati</taxon>
        <taxon>Actinomycetota</taxon>
        <taxon>Actinomycetes</taxon>
        <taxon>Glycomycetales</taxon>
        <taxon>Glycomycetaceae</taxon>
        <taxon>Glycomyces</taxon>
    </lineage>
</organism>
<gene>
    <name evidence="2" type="ORF">B0I28_106257</name>
</gene>
<dbReference type="InterPro" id="IPR054346">
    <property type="entry name" value="ARPP-2"/>
</dbReference>
<dbReference type="Pfam" id="PF22549">
    <property type="entry name" value="ARPP-2"/>
    <property type="match status" value="1"/>
</dbReference>
<evidence type="ECO:0000259" key="1">
    <source>
        <dbReference type="Pfam" id="PF22549"/>
    </source>
</evidence>
<proteinExistence type="predicted"/>
<accession>A0A2T0UIS1</accession>
<name>A0A2T0UIS1_9ACTN</name>
<dbReference type="RefSeq" id="WP_106365018.1">
    <property type="nucleotide sequence ID" value="NZ_PVTJ01000006.1"/>
</dbReference>
<dbReference type="Proteomes" id="UP000238176">
    <property type="component" value="Unassembled WGS sequence"/>
</dbReference>
<dbReference type="AlphaFoldDB" id="A0A2T0UIS1"/>
<comment type="caution">
    <text evidence="2">The sequence shown here is derived from an EMBL/GenBank/DDBJ whole genome shotgun (WGS) entry which is preliminary data.</text>
</comment>
<keyword evidence="3" id="KW-1185">Reference proteome</keyword>
<dbReference type="OrthoDB" id="5487146at2"/>
<dbReference type="EMBL" id="PVTJ01000006">
    <property type="protein sequence ID" value="PRY57835.1"/>
    <property type="molecule type" value="Genomic_DNA"/>
</dbReference>
<reference evidence="2 3" key="1">
    <citation type="submission" date="2018-03" db="EMBL/GenBank/DDBJ databases">
        <title>Genomic Encyclopedia of Type Strains, Phase III (KMG-III): the genomes of soil and plant-associated and newly described type strains.</title>
        <authorList>
            <person name="Whitman W."/>
        </authorList>
    </citation>
    <scope>NUCLEOTIDE SEQUENCE [LARGE SCALE GENOMIC DNA]</scope>
    <source>
        <strain evidence="2 3">CGMCC 4.7067</strain>
    </source>
</reference>
<evidence type="ECO:0000313" key="2">
    <source>
        <dbReference type="EMBL" id="PRY57835.1"/>
    </source>
</evidence>